<dbReference type="PROSITE" id="PS00178">
    <property type="entry name" value="AA_TRNA_LIGASE_I"/>
    <property type="match status" value="1"/>
</dbReference>
<dbReference type="InterPro" id="IPR020058">
    <property type="entry name" value="Glu/Gln-tRNA-synth_Ib_cat-dom"/>
</dbReference>
<reference evidence="11 13" key="1">
    <citation type="submission" date="2018-06" db="EMBL/GenBank/DDBJ databases">
        <authorList>
            <consortium name="Pathogen Informatics"/>
            <person name="Doyle S."/>
        </authorList>
    </citation>
    <scope>NUCLEOTIDE SEQUENCE [LARGE SCALE GENOMIC DNA]</scope>
    <source>
        <strain evidence="11 13">NCTC11661</strain>
    </source>
</reference>
<evidence type="ECO:0000256" key="4">
    <source>
        <dbReference type="ARBA" id="ARBA00022741"/>
    </source>
</evidence>
<comment type="caution">
    <text evidence="8">Lacks conserved residue(s) required for the propagation of feature annotation.</text>
</comment>
<evidence type="ECO:0000256" key="6">
    <source>
        <dbReference type="ARBA" id="ARBA00022917"/>
    </source>
</evidence>
<dbReference type="PANTHER" id="PTHR43311:SF2">
    <property type="entry name" value="GLUTAMATE--TRNA LIGASE, MITOCHONDRIAL-RELATED"/>
    <property type="match status" value="1"/>
</dbReference>
<dbReference type="GO" id="GO:0000049">
    <property type="term" value="F:tRNA binding"/>
    <property type="evidence" value="ECO:0007669"/>
    <property type="project" value="InterPro"/>
</dbReference>
<evidence type="ECO:0000259" key="10">
    <source>
        <dbReference type="Pfam" id="PF19269"/>
    </source>
</evidence>
<dbReference type="EMBL" id="UFTJ01000002">
    <property type="protein sequence ID" value="SSZ55670.1"/>
    <property type="molecule type" value="Genomic_DNA"/>
</dbReference>
<dbReference type="Gene3D" id="1.10.10.350">
    <property type="match status" value="1"/>
</dbReference>
<evidence type="ECO:0000313" key="13">
    <source>
        <dbReference type="Proteomes" id="UP000255515"/>
    </source>
</evidence>
<dbReference type="EC" id="6.1.1.17" evidence="8"/>
<keyword evidence="5 8" id="KW-0067">ATP-binding</keyword>
<dbReference type="InterPro" id="IPR001412">
    <property type="entry name" value="aa-tRNA-synth_I_CS"/>
</dbReference>
<protein>
    <recommendedName>
        <fullName evidence="8">Glutamate--tRNA ligase</fullName>
        <ecNumber evidence="8">6.1.1.17</ecNumber>
    </recommendedName>
    <alternativeName>
        <fullName evidence="8">Glutamyl-tRNA synthetase</fullName>
        <shortName evidence="8">GluRS</shortName>
    </alternativeName>
</protein>
<dbReference type="InterPro" id="IPR045462">
    <property type="entry name" value="aa-tRNA-synth_I_cd-bd"/>
</dbReference>
<dbReference type="Proteomes" id="UP000270205">
    <property type="component" value="Unassembled WGS sequence"/>
</dbReference>
<dbReference type="InterPro" id="IPR049940">
    <property type="entry name" value="GluQ/Sye"/>
</dbReference>
<dbReference type="Gene3D" id="3.40.50.620">
    <property type="entry name" value="HUPs"/>
    <property type="match status" value="1"/>
</dbReference>
<keyword evidence="7 8" id="KW-0030">Aminoacyl-tRNA synthetase</keyword>
<evidence type="ECO:0000259" key="9">
    <source>
        <dbReference type="Pfam" id="PF00749"/>
    </source>
</evidence>
<evidence type="ECO:0000313" key="12">
    <source>
        <dbReference type="EMBL" id="VDH03207.1"/>
    </source>
</evidence>
<feature type="short sequence motif" description="'HIGH' region" evidence="8">
    <location>
        <begin position="10"/>
        <end position="20"/>
    </location>
</feature>
<dbReference type="Pfam" id="PF00749">
    <property type="entry name" value="tRNA-synt_1c"/>
    <property type="match status" value="1"/>
</dbReference>
<dbReference type="InterPro" id="IPR008925">
    <property type="entry name" value="aa_tRNA-synth_I_cd-bd_sf"/>
</dbReference>
<evidence type="ECO:0000313" key="11">
    <source>
        <dbReference type="EMBL" id="SSZ55670.1"/>
    </source>
</evidence>
<dbReference type="InterPro" id="IPR014729">
    <property type="entry name" value="Rossmann-like_a/b/a_fold"/>
</dbReference>
<evidence type="ECO:0000256" key="3">
    <source>
        <dbReference type="ARBA" id="ARBA00022598"/>
    </source>
</evidence>
<dbReference type="GO" id="GO:0008270">
    <property type="term" value="F:zinc ion binding"/>
    <property type="evidence" value="ECO:0007669"/>
    <property type="project" value="InterPro"/>
</dbReference>
<sequence length="502" mass="57348">MKKIRVRFAPSPTGPLHLGGVRTALYDYLFAKSQGGDFVLRIEDTDTARFVPGAEDYIQEALEWCGIIPDESPKHGGNYGPYRQSERRHIYDQYIDEILKTDYAYIAFDTPEELDAIRKEFEEKGEVFSYNYQTRTRLRNSVALPKEEVERLLADKTPFVIRFKMPFDRVLQLNDIIRGSFTVNTNALDDKVLVKNDGMPTYHFANIIDDHEMEITHVIRGEEWLPSLGLHTLLYEAMGWEAPQFAHLSLILKPEGKGKLSKRDGAKLGFPVFPLDFHDEATGETFMGYREQGYIPAAFINFLALLGWSPADDQEILSMDEMIAQFDLHKVHKAGARFSKEKAEWFNHEYLQKCTDQEVLELIRNQKNISLASIDTEKLLKVISMLKERVNFPQEIMEQGKYFFEAPNAYDEKAVKKAWNEATPSLLTQLKEEVSNAGENADYKQLIHHIAEKNEVGMGKVMMPLRLALVGELKGPDVPDIISVLGKAETVHRIENALAKLS</sequence>
<name>A0A376C0P3_9FLAO</name>
<dbReference type="NCBIfam" id="TIGR00464">
    <property type="entry name" value="gltX_bact"/>
    <property type="match status" value="1"/>
</dbReference>
<comment type="subcellular location">
    <subcellularLocation>
        <location evidence="8">Cytoplasm</location>
    </subcellularLocation>
</comment>
<gene>
    <name evidence="8 11" type="primary">gltX</name>
    <name evidence="12" type="synonym">gltX_1</name>
    <name evidence="11" type="ORF">NCTC11661_01066</name>
    <name evidence="12" type="ORF">NCTC12929_00579</name>
</gene>
<evidence type="ECO:0000256" key="7">
    <source>
        <dbReference type="ARBA" id="ARBA00023146"/>
    </source>
</evidence>
<comment type="similarity">
    <text evidence="1 8">Belongs to the class-I aminoacyl-tRNA synthetase family. Glutamate--tRNA ligase type 1 subfamily.</text>
</comment>
<comment type="function">
    <text evidence="8">Catalyzes the attachment of glutamate to tRNA(Glu) in a two-step reaction: glutamate is first activated by ATP to form Glu-AMP and then transferred to the acceptor end of tRNA(Glu).</text>
</comment>
<feature type="binding site" evidence="8">
    <location>
        <position position="262"/>
    </location>
    <ligand>
        <name>ATP</name>
        <dbReference type="ChEBI" id="CHEBI:30616"/>
    </ligand>
</feature>
<dbReference type="PRINTS" id="PR00987">
    <property type="entry name" value="TRNASYNTHGLU"/>
</dbReference>
<dbReference type="PANTHER" id="PTHR43311">
    <property type="entry name" value="GLUTAMATE--TRNA LIGASE"/>
    <property type="match status" value="1"/>
</dbReference>
<dbReference type="FunFam" id="3.40.50.620:FF:000127">
    <property type="entry name" value="Glutamate--tRNA ligase"/>
    <property type="match status" value="1"/>
</dbReference>
<comment type="subunit">
    <text evidence="8">Monomer.</text>
</comment>
<keyword evidence="2 8" id="KW-0963">Cytoplasm</keyword>
<keyword evidence="4 8" id="KW-0547">Nucleotide-binding</keyword>
<dbReference type="RefSeq" id="WP_002689060.1">
    <property type="nucleotide sequence ID" value="NZ_UFTJ01000002.1"/>
</dbReference>
<dbReference type="InterPro" id="IPR033910">
    <property type="entry name" value="GluRS_core"/>
</dbReference>
<dbReference type="Proteomes" id="UP000255515">
    <property type="component" value="Unassembled WGS sequence"/>
</dbReference>
<dbReference type="GO" id="GO:0005524">
    <property type="term" value="F:ATP binding"/>
    <property type="evidence" value="ECO:0007669"/>
    <property type="project" value="UniProtKB-UniRule"/>
</dbReference>
<feature type="short sequence motif" description="'KMSKS' region" evidence="8">
    <location>
        <begin position="259"/>
        <end position="263"/>
    </location>
</feature>
<evidence type="ECO:0000313" key="14">
    <source>
        <dbReference type="Proteomes" id="UP000270205"/>
    </source>
</evidence>
<dbReference type="EMBL" id="UYIV01000001">
    <property type="protein sequence ID" value="VDH03207.1"/>
    <property type="molecule type" value="Genomic_DNA"/>
</dbReference>
<dbReference type="GO" id="GO:0004818">
    <property type="term" value="F:glutamate-tRNA ligase activity"/>
    <property type="evidence" value="ECO:0007669"/>
    <property type="project" value="UniProtKB-UniRule"/>
</dbReference>
<dbReference type="SUPFAM" id="SSF52374">
    <property type="entry name" value="Nucleotidylyl transferase"/>
    <property type="match status" value="1"/>
</dbReference>
<evidence type="ECO:0000256" key="1">
    <source>
        <dbReference type="ARBA" id="ARBA00007894"/>
    </source>
</evidence>
<dbReference type="GO" id="GO:0006424">
    <property type="term" value="P:glutamyl-tRNA aminoacylation"/>
    <property type="evidence" value="ECO:0007669"/>
    <property type="project" value="UniProtKB-UniRule"/>
</dbReference>
<dbReference type="AlphaFoldDB" id="A0A376C0P3"/>
<dbReference type="Gene3D" id="1.10.1160.10">
    <property type="entry name" value="Glutamyl-trna Synthetase, Domain 2"/>
    <property type="match status" value="1"/>
</dbReference>
<comment type="catalytic activity">
    <reaction evidence="8">
        <text>tRNA(Glu) + L-glutamate + ATP = L-glutamyl-tRNA(Glu) + AMP + diphosphate</text>
        <dbReference type="Rhea" id="RHEA:23540"/>
        <dbReference type="Rhea" id="RHEA-COMP:9663"/>
        <dbReference type="Rhea" id="RHEA-COMP:9680"/>
        <dbReference type="ChEBI" id="CHEBI:29985"/>
        <dbReference type="ChEBI" id="CHEBI:30616"/>
        <dbReference type="ChEBI" id="CHEBI:33019"/>
        <dbReference type="ChEBI" id="CHEBI:78442"/>
        <dbReference type="ChEBI" id="CHEBI:78520"/>
        <dbReference type="ChEBI" id="CHEBI:456215"/>
        <dbReference type="EC" id="6.1.1.17"/>
    </reaction>
</comment>
<dbReference type="CDD" id="cd00808">
    <property type="entry name" value="GluRS_core"/>
    <property type="match status" value="1"/>
</dbReference>
<dbReference type="InterPro" id="IPR020061">
    <property type="entry name" value="Glu_tRNA_lig_a-bdl"/>
</dbReference>
<keyword evidence="3 8" id="KW-0436">Ligase</keyword>
<keyword evidence="6 8" id="KW-0648">Protein biosynthesis</keyword>
<accession>A0A376C0P3</accession>
<dbReference type="HAMAP" id="MF_00022">
    <property type="entry name" value="Glu_tRNA_synth_type1"/>
    <property type="match status" value="1"/>
</dbReference>
<dbReference type="SUPFAM" id="SSF48163">
    <property type="entry name" value="An anticodon-binding domain of class I aminoacyl-tRNA synthetases"/>
    <property type="match status" value="1"/>
</dbReference>
<evidence type="ECO:0000256" key="8">
    <source>
        <dbReference type="HAMAP-Rule" id="MF_00022"/>
    </source>
</evidence>
<feature type="domain" description="Glutamyl/glutaminyl-tRNA synthetase class Ib catalytic" evidence="9">
    <location>
        <begin position="3"/>
        <end position="345"/>
    </location>
</feature>
<dbReference type="InterPro" id="IPR000924">
    <property type="entry name" value="Glu/Gln-tRNA-synth"/>
</dbReference>
<evidence type="ECO:0000256" key="2">
    <source>
        <dbReference type="ARBA" id="ARBA00022490"/>
    </source>
</evidence>
<organism evidence="11 13">
    <name type="scientific">Bergeyella zoohelcum</name>
    <dbReference type="NCBI Taxonomy" id="1015"/>
    <lineage>
        <taxon>Bacteria</taxon>
        <taxon>Pseudomonadati</taxon>
        <taxon>Bacteroidota</taxon>
        <taxon>Flavobacteriia</taxon>
        <taxon>Flavobacteriales</taxon>
        <taxon>Weeksellaceae</taxon>
        <taxon>Bergeyella</taxon>
    </lineage>
</organism>
<dbReference type="Gene3D" id="3.90.800.10">
    <property type="entry name" value="Glutamyl-tRNA Synthetase, Domain 3"/>
    <property type="match status" value="1"/>
</dbReference>
<reference evidence="12 14" key="2">
    <citation type="submission" date="2018-11" db="EMBL/GenBank/DDBJ databases">
        <authorList>
            <consortium name="Pathogen Informatics"/>
        </authorList>
    </citation>
    <scope>NUCLEOTIDE SEQUENCE [LARGE SCALE GENOMIC DNA]</scope>
    <source>
        <strain evidence="12 14">NCTC12929</strain>
    </source>
</reference>
<dbReference type="InterPro" id="IPR020751">
    <property type="entry name" value="aa-tRNA-synth_I_codon-bd_sub2"/>
</dbReference>
<evidence type="ECO:0000256" key="5">
    <source>
        <dbReference type="ARBA" id="ARBA00022840"/>
    </source>
</evidence>
<dbReference type="Pfam" id="PF19269">
    <property type="entry name" value="Anticodon_2"/>
    <property type="match status" value="1"/>
</dbReference>
<dbReference type="InterPro" id="IPR004527">
    <property type="entry name" value="Glu-tRNA-ligase_bac/mito"/>
</dbReference>
<feature type="domain" description="Aminoacyl-tRNA synthetase class I anticodon-binding" evidence="10">
    <location>
        <begin position="372"/>
        <end position="498"/>
    </location>
</feature>
<dbReference type="GO" id="GO:0005829">
    <property type="term" value="C:cytosol"/>
    <property type="evidence" value="ECO:0007669"/>
    <property type="project" value="TreeGrafter"/>
</dbReference>
<proteinExistence type="inferred from homology"/>